<dbReference type="Proteomes" id="UP000245728">
    <property type="component" value="Chromosome"/>
</dbReference>
<feature type="coiled-coil region" evidence="1">
    <location>
        <begin position="33"/>
        <end position="96"/>
    </location>
</feature>
<dbReference type="InterPro" id="IPR021342">
    <property type="entry name" value="DUF2959"/>
</dbReference>
<evidence type="ECO:0000313" key="4">
    <source>
        <dbReference type="Proteomes" id="UP000245728"/>
    </source>
</evidence>
<evidence type="ECO:0000256" key="1">
    <source>
        <dbReference type="SAM" id="Coils"/>
    </source>
</evidence>
<keyword evidence="1" id="KW-0175">Coiled coil</keyword>
<dbReference type="AlphaFoldDB" id="A0A2S2DZM7"/>
<feature type="coiled-coil region" evidence="1">
    <location>
        <begin position="175"/>
        <end position="202"/>
    </location>
</feature>
<dbReference type="RefSeq" id="WP_109338522.1">
    <property type="nucleotide sequence ID" value="NZ_CP029347.1"/>
</dbReference>
<proteinExistence type="predicted"/>
<feature type="signal peptide" evidence="2">
    <location>
        <begin position="1"/>
        <end position="22"/>
    </location>
</feature>
<name>A0A2S2DZM7_9ALTE</name>
<dbReference type="KEGG" id="salh:HMF8227_00330"/>
<evidence type="ECO:0000313" key="3">
    <source>
        <dbReference type="EMBL" id="AWL10836.1"/>
    </source>
</evidence>
<dbReference type="PROSITE" id="PS51257">
    <property type="entry name" value="PROKAR_LIPOPROTEIN"/>
    <property type="match status" value="1"/>
</dbReference>
<evidence type="ECO:0000256" key="2">
    <source>
        <dbReference type="SAM" id="SignalP"/>
    </source>
</evidence>
<evidence type="ECO:0008006" key="5">
    <source>
        <dbReference type="Google" id="ProtNLM"/>
    </source>
</evidence>
<organism evidence="3 4">
    <name type="scientific">Saliniradius amylolyticus</name>
    <dbReference type="NCBI Taxonomy" id="2183582"/>
    <lineage>
        <taxon>Bacteria</taxon>
        <taxon>Pseudomonadati</taxon>
        <taxon>Pseudomonadota</taxon>
        <taxon>Gammaproteobacteria</taxon>
        <taxon>Alteromonadales</taxon>
        <taxon>Alteromonadaceae</taxon>
        <taxon>Saliniradius</taxon>
    </lineage>
</organism>
<feature type="coiled-coil region" evidence="1">
    <location>
        <begin position="124"/>
        <end position="151"/>
    </location>
</feature>
<keyword evidence="2" id="KW-0732">Signal</keyword>
<keyword evidence="4" id="KW-1185">Reference proteome</keyword>
<dbReference type="OrthoDB" id="9780401at2"/>
<accession>A0A2S2DZM7</accession>
<reference evidence="3 4" key="1">
    <citation type="submission" date="2018-05" db="EMBL/GenBank/DDBJ databases">
        <title>Salinimonas sp. HMF8227 Genome sequencing and assembly.</title>
        <authorList>
            <person name="Kang H."/>
            <person name="Kang J."/>
            <person name="Cha I."/>
            <person name="Kim H."/>
            <person name="Joh K."/>
        </authorList>
    </citation>
    <scope>NUCLEOTIDE SEQUENCE [LARGE SCALE GENOMIC DNA]</scope>
    <source>
        <strain evidence="3 4">HMF8227</strain>
    </source>
</reference>
<dbReference type="EMBL" id="CP029347">
    <property type="protein sequence ID" value="AWL10836.1"/>
    <property type="molecule type" value="Genomic_DNA"/>
</dbReference>
<gene>
    <name evidence="3" type="ORF">HMF8227_00330</name>
</gene>
<feature type="chain" id="PRO_5015603333" description="DNA repair protein" evidence="2">
    <location>
        <begin position="23"/>
        <end position="211"/>
    </location>
</feature>
<dbReference type="Pfam" id="PF11172">
    <property type="entry name" value="DUF2959"/>
    <property type="match status" value="1"/>
</dbReference>
<protein>
    <recommendedName>
        <fullName evidence="5">DNA repair protein</fullName>
    </recommendedName>
</protein>
<sequence length="211" mass="24153">MKRLLTLMATMLVLAGCQSAYYAAMEKVGFEKRDILVDRVEDARDAQEDAQQQFSSALEEFSHLIDFDGGELQTVYNNLKDEYEASQASAERVSERIDSIEDVAGDLFAEWEQELAQYSNESLRRDSRRKLSETERRYQNLIRSMRRAESRMEPVLTALNDNVLYLKHNLNANAIGALQSELGSIRNDVDQLIKEMNSAIAESNDFIQTLR</sequence>